<dbReference type="PANTHER" id="PTHR35023:SF1">
    <property type="entry name" value="MG-PROTOPORPHYRIN IX CHELATASE"/>
    <property type="match status" value="1"/>
</dbReference>
<evidence type="ECO:0000313" key="2">
    <source>
        <dbReference type="EMBL" id="PAT39490.1"/>
    </source>
</evidence>
<name>A0A2A2ALP3_9BURK</name>
<accession>A0A2A2ALP3</accession>
<evidence type="ECO:0000259" key="1">
    <source>
        <dbReference type="Pfam" id="PF13519"/>
    </source>
</evidence>
<dbReference type="Pfam" id="PF13519">
    <property type="entry name" value="VWA_2"/>
    <property type="match status" value="1"/>
</dbReference>
<gene>
    <name evidence="2" type="ORF">CK621_14710</name>
</gene>
<dbReference type="SUPFAM" id="SSF53300">
    <property type="entry name" value="vWA-like"/>
    <property type="match status" value="1"/>
</dbReference>
<dbReference type="PANTHER" id="PTHR35023">
    <property type="entry name" value="CHELATASE-RELATED"/>
    <property type="match status" value="1"/>
</dbReference>
<feature type="domain" description="VWFA" evidence="1">
    <location>
        <begin position="51"/>
        <end position="154"/>
    </location>
</feature>
<sequence length="202" mass="21951">MATQATAASGNAAASSWDWVRTLIARGSAEMQPQHLRRQSTLAQPPQLHCIVLDCSASMLRSGALAQAKGLLLALTQQAYQQRQHIALLCFGGQGVQLRLPPQRPPAWSQDWIAPIPGGGGTPLAQAVAQADQLLHRHAGRNGPASHGLWLLSDGRSQSLPQRPTHAQQLVLIDCERARIRLGRMRTLAERWQAHYQLLPGA</sequence>
<dbReference type="InterPro" id="IPR052989">
    <property type="entry name" value="Mg-chelatase_DI-like"/>
</dbReference>
<dbReference type="InterPro" id="IPR036465">
    <property type="entry name" value="vWFA_dom_sf"/>
</dbReference>
<dbReference type="EMBL" id="NSJE01000048">
    <property type="protein sequence ID" value="PAT39490.1"/>
    <property type="molecule type" value="Genomic_DNA"/>
</dbReference>
<reference evidence="2 3" key="1">
    <citation type="submission" date="2017-08" db="EMBL/GenBank/DDBJ databases">
        <title>WGS of Clinical strains of the CDC Group NO-1 linked to zoonotic infections in humans.</title>
        <authorList>
            <person name="Bernier A.-M."/>
            <person name="Bernard K."/>
        </authorList>
    </citation>
    <scope>NUCLEOTIDE SEQUENCE [LARGE SCALE GENOMIC DNA]</scope>
    <source>
        <strain evidence="2 3">NML120219</strain>
    </source>
</reference>
<protein>
    <submittedName>
        <fullName evidence="2">Magnesium chelatase</fullName>
    </submittedName>
</protein>
<dbReference type="Proteomes" id="UP000218439">
    <property type="component" value="Unassembled WGS sequence"/>
</dbReference>
<evidence type="ECO:0000313" key="3">
    <source>
        <dbReference type="Proteomes" id="UP000218439"/>
    </source>
</evidence>
<organism evidence="2 3">
    <name type="scientific">Vandammella animalimorsus</name>
    <dbReference type="NCBI Taxonomy" id="2029117"/>
    <lineage>
        <taxon>Bacteria</taxon>
        <taxon>Pseudomonadati</taxon>
        <taxon>Pseudomonadota</taxon>
        <taxon>Betaproteobacteria</taxon>
        <taxon>Burkholderiales</taxon>
        <taxon>Comamonadaceae</taxon>
        <taxon>Vandammella</taxon>
    </lineage>
</organism>
<dbReference type="AlphaFoldDB" id="A0A2A2ALP3"/>
<comment type="caution">
    <text evidence="2">The sequence shown here is derived from an EMBL/GenBank/DDBJ whole genome shotgun (WGS) entry which is preliminary data.</text>
</comment>
<dbReference type="Gene3D" id="3.40.50.410">
    <property type="entry name" value="von Willebrand factor, type A domain"/>
    <property type="match status" value="1"/>
</dbReference>
<dbReference type="InterPro" id="IPR002035">
    <property type="entry name" value="VWF_A"/>
</dbReference>
<proteinExistence type="predicted"/>